<reference evidence="3" key="1">
    <citation type="submission" date="2020-07" db="EMBL/GenBank/DDBJ databases">
        <title>Huge and variable diversity of episymbiotic CPR bacteria and DPANN archaea in groundwater ecosystems.</title>
        <authorList>
            <person name="He C.Y."/>
            <person name="Keren R."/>
            <person name="Whittaker M."/>
            <person name="Farag I.F."/>
            <person name="Doudna J."/>
            <person name="Cate J.H.D."/>
            <person name="Banfield J.F."/>
        </authorList>
    </citation>
    <scope>NUCLEOTIDE SEQUENCE</scope>
    <source>
        <strain evidence="3">NC_groundwater_580_Pr5_B-0.1um_64_19</strain>
    </source>
</reference>
<sequence length="407" mass="43955">MTWLAWSQQTNAQQSGSTPVPDAPSSTKGQNNPFPADAPKGPPSAKPDQSTPVQANEPQVNTSNIQNVPAGGATPDVVSGRDEMFKISTVVNQVFVPVTIRDNDGRLVEGLTVRDFAVYENGIREPINFFTSDPFPLSVAVVVDLGMPDITMKKVNETLPNIVGAFSQYDEVSLYTFGNSVSKAIDFSAVNDKLSSAIKRSRRPGRSGGGVPMGGGPMNAGPSVNGHPIDPGTPHMQNPRTESRVLNDAILRAAQDLSKRRRDYRKIVFVVSDGREDGSRASYQDVMKVLLSNDISVYAVAVGDASIPAYDTLGRVHLPGAGYTNLLPKYATATGGQIYTEFTREAIEDSYARITETARNQYTLGYKTKSAVAGNYRSIEVRVHKGGLRVFARDGYYPLPPPRSTAQ</sequence>
<feature type="region of interest" description="Disordered" evidence="1">
    <location>
        <begin position="198"/>
        <end position="222"/>
    </location>
</feature>
<dbReference type="Pfam" id="PF00092">
    <property type="entry name" value="VWA"/>
    <property type="match status" value="1"/>
</dbReference>
<dbReference type="PROSITE" id="PS50234">
    <property type="entry name" value="VWFA"/>
    <property type="match status" value="1"/>
</dbReference>
<dbReference type="SMART" id="SM00327">
    <property type="entry name" value="VWA"/>
    <property type="match status" value="1"/>
</dbReference>
<dbReference type="InterPro" id="IPR017802">
    <property type="entry name" value="VWFA-rel_acidobac-type"/>
</dbReference>
<proteinExistence type="predicted"/>
<dbReference type="Proteomes" id="UP000779809">
    <property type="component" value="Unassembled WGS sequence"/>
</dbReference>
<feature type="compositionally biased region" description="Polar residues" evidence="1">
    <location>
        <begin position="1"/>
        <end position="33"/>
    </location>
</feature>
<evidence type="ECO:0000313" key="4">
    <source>
        <dbReference type="Proteomes" id="UP000779809"/>
    </source>
</evidence>
<feature type="domain" description="VWFA" evidence="2">
    <location>
        <begin position="138"/>
        <end position="354"/>
    </location>
</feature>
<evidence type="ECO:0000256" key="1">
    <source>
        <dbReference type="SAM" id="MobiDB-lite"/>
    </source>
</evidence>
<dbReference type="NCBIfam" id="TIGR03436">
    <property type="entry name" value="acidobact_VWFA"/>
    <property type="match status" value="1"/>
</dbReference>
<dbReference type="Gene3D" id="3.40.50.410">
    <property type="entry name" value="von Willebrand factor, type A domain"/>
    <property type="match status" value="1"/>
</dbReference>
<dbReference type="InterPro" id="IPR036465">
    <property type="entry name" value="vWFA_dom_sf"/>
</dbReference>
<dbReference type="SUPFAM" id="SSF53300">
    <property type="entry name" value="vWA-like"/>
    <property type="match status" value="1"/>
</dbReference>
<evidence type="ECO:0000313" key="3">
    <source>
        <dbReference type="EMBL" id="MBI2679296.1"/>
    </source>
</evidence>
<gene>
    <name evidence="3" type="ORF">HYX28_10995</name>
</gene>
<dbReference type="AlphaFoldDB" id="A0A932A9X3"/>
<feature type="compositionally biased region" description="Polar residues" evidence="1">
    <location>
        <begin position="47"/>
        <end position="67"/>
    </location>
</feature>
<dbReference type="EMBL" id="JACPNR010000014">
    <property type="protein sequence ID" value="MBI2679296.1"/>
    <property type="molecule type" value="Genomic_DNA"/>
</dbReference>
<evidence type="ECO:0000259" key="2">
    <source>
        <dbReference type="PROSITE" id="PS50234"/>
    </source>
</evidence>
<dbReference type="CDD" id="cd00198">
    <property type="entry name" value="vWFA"/>
    <property type="match status" value="1"/>
</dbReference>
<organism evidence="3 4">
    <name type="scientific">Candidatus Korobacter versatilis</name>
    <dbReference type="NCBI Taxonomy" id="658062"/>
    <lineage>
        <taxon>Bacteria</taxon>
        <taxon>Pseudomonadati</taxon>
        <taxon>Acidobacteriota</taxon>
        <taxon>Terriglobia</taxon>
        <taxon>Terriglobales</taxon>
        <taxon>Candidatus Korobacteraceae</taxon>
        <taxon>Candidatus Korobacter</taxon>
    </lineage>
</organism>
<dbReference type="InterPro" id="IPR002035">
    <property type="entry name" value="VWF_A"/>
</dbReference>
<feature type="region of interest" description="Disordered" evidence="1">
    <location>
        <begin position="1"/>
        <end position="76"/>
    </location>
</feature>
<comment type="caution">
    <text evidence="3">The sequence shown here is derived from an EMBL/GenBank/DDBJ whole genome shotgun (WGS) entry which is preliminary data.</text>
</comment>
<name>A0A932A9X3_9BACT</name>
<accession>A0A932A9X3</accession>
<protein>
    <submittedName>
        <fullName evidence="3">VWA domain-containing protein</fullName>
    </submittedName>
</protein>
<feature type="compositionally biased region" description="Gly residues" evidence="1">
    <location>
        <begin position="206"/>
        <end position="218"/>
    </location>
</feature>